<dbReference type="InterPro" id="IPR038765">
    <property type="entry name" value="Papain-like_cys_pep_sf"/>
</dbReference>
<evidence type="ECO:0000256" key="2">
    <source>
        <dbReference type="ARBA" id="ARBA00022670"/>
    </source>
</evidence>
<dbReference type="AlphaFoldDB" id="A0A918DNW6"/>
<dbReference type="InterPro" id="IPR036689">
    <property type="entry name" value="ESAT-6-like_sf"/>
</dbReference>
<dbReference type="Pfam" id="PF00877">
    <property type="entry name" value="NLPC_P60"/>
    <property type="match status" value="1"/>
</dbReference>
<keyword evidence="8" id="KW-1185">Reference proteome</keyword>
<dbReference type="SUPFAM" id="SSF140453">
    <property type="entry name" value="EsxAB dimer-like"/>
    <property type="match status" value="1"/>
</dbReference>
<reference evidence="7" key="2">
    <citation type="submission" date="2020-09" db="EMBL/GenBank/DDBJ databases">
        <authorList>
            <person name="Sun Q."/>
            <person name="Zhou Y."/>
        </authorList>
    </citation>
    <scope>NUCLEOTIDE SEQUENCE</scope>
    <source>
        <strain evidence="7">CGMCC 4.7368</strain>
    </source>
</reference>
<feature type="compositionally biased region" description="Polar residues" evidence="5">
    <location>
        <begin position="194"/>
        <end position="204"/>
    </location>
</feature>
<feature type="region of interest" description="Disordered" evidence="5">
    <location>
        <begin position="192"/>
        <end position="243"/>
    </location>
</feature>
<dbReference type="GO" id="GO:0008234">
    <property type="term" value="F:cysteine-type peptidase activity"/>
    <property type="evidence" value="ECO:0007669"/>
    <property type="project" value="UniProtKB-KW"/>
</dbReference>
<evidence type="ECO:0000256" key="5">
    <source>
        <dbReference type="SAM" id="MobiDB-lite"/>
    </source>
</evidence>
<dbReference type="Gene3D" id="1.10.287.1060">
    <property type="entry name" value="ESAT-6-like"/>
    <property type="match status" value="1"/>
</dbReference>
<keyword evidence="2" id="KW-0645">Protease</keyword>
<keyword evidence="4" id="KW-0788">Thiol protease</keyword>
<dbReference type="EMBL" id="BMNH01000023">
    <property type="protein sequence ID" value="GGO77595.1"/>
    <property type="molecule type" value="Genomic_DNA"/>
</dbReference>
<name>A0A918DNW6_9ACTN</name>
<dbReference type="RefSeq" id="WP_189127331.1">
    <property type="nucleotide sequence ID" value="NZ_BMNH01000023.1"/>
</dbReference>
<dbReference type="Gene3D" id="3.90.1720.10">
    <property type="entry name" value="endopeptidase domain like (from Nostoc punctiforme)"/>
    <property type="match status" value="1"/>
</dbReference>
<dbReference type="SUPFAM" id="SSF54001">
    <property type="entry name" value="Cysteine proteinases"/>
    <property type="match status" value="1"/>
</dbReference>
<dbReference type="InterPro" id="IPR010310">
    <property type="entry name" value="T7SS_ESAT-6-like"/>
</dbReference>
<organism evidence="7 8">
    <name type="scientific">Nonomuraea cavernae</name>
    <dbReference type="NCBI Taxonomy" id="2045107"/>
    <lineage>
        <taxon>Bacteria</taxon>
        <taxon>Bacillati</taxon>
        <taxon>Actinomycetota</taxon>
        <taxon>Actinomycetes</taxon>
        <taxon>Streptosporangiales</taxon>
        <taxon>Streptosporangiaceae</taxon>
        <taxon>Nonomuraea</taxon>
    </lineage>
</organism>
<evidence type="ECO:0000313" key="8">
    <source>
        <dbReference type="Proteomes" id="UP000646523"/>
    </source>
</evidence>
<keyword evidence="3" id="KW-0378">Hydrolase</keyword>
<evidence type="ECO:0000259" key="6">
    <source>
        <dbReference type="PROSITE" id="PS51935"/>
    </source>
</evidence>
<evidence type="ECO:0000256" key="1">
    <source>
        <dbReference type="ARBA" id="ARBA00007074"/>
    </source>
</evidence>
<dbReference type="Proteomes" id="UP000646523">
    <property type="component" value="Unassembled WGS sequence"/>
</dbReference>
<feature type="domain" description="NlpC/P60" evidence="6">
    <location>
        <begin position="244"/>
        <end position="365"/>
    </location>
</feature>
<accession>A0A918DNW6</accession>
<evidence type="ECO:0000313" key="7">
    <source>
        <dbReference type="EMBL" id="GGO77595.1"/>
    </source>
</evidence>
<evidence type="ECO:0000256" key="4">
    <source>
        <dbReference type="ARBA" id="ARBA00022807"/>
    </source>
</evidence>
<dbReference type="InterPro" id="IPR000064">
    <property type="entry name" value="NLP_P60_dom"/>
</dbReference>
<dbReference type="PANTHER" id="PTHR47053">
    <property type="entry name" value="MUREIN DD-ENDOPEPTIDASE MEPH-RELATED"/>
    <property type="match status" value="1"/>
</dbReference>
<protein>
    <recommendedName>
        <fullName evidence="6">NlpC/P60 domain-containing protein</fullName>
    </recommendedName>
</protein>
<dbReference type="Pfam" id="PF06013">
    <property type="entry name" value="WXG100"/>
    <property type="match status" value="1"/>
</dbReference>
<gene>
    <name evidence="7" type="ORF">GCM10012289_57620</name>
</gene>
<feature type="compositionally biased region" description="Gly residues" evidence="5">
    <location>
        <begin position="207"/>
        <end position="220"/>
    </location>
</feature>
<reference evidence="7" key="1">
    <citation type="journal article" date="2014" name="Int. J. Syst. Evol. Microbiol.">
        <title>Complete genome sequence of Corynebacterium casei LMG S-19264T (=DSM 44701T), isolated from a smear-ripened cheese.</title>
        <authorList>
            <consortium name="US DOE Joint Genome Institute (JGI-PGF)"/>
            <person name="Walter F."/>
            <person name="Albersmeier A."/>
            <person name="Kalinowski J."/>
            <person name="Ruckert C."/>
        </authorList>
    </citation>
    <scope>NUCLEOTIDE SEQUENCE</scope>
    <source>
        <strain evidence="7">CGMCC 4.7368</strain>
    </source>
</reference>
<evidence type="ECO:0000256" key="3">
    <source>
        <dbReference type="ARBA" id="ARBA00022801"/>
    </source>
</evidence>
<proteinExistence type="inferred from homology"/>
<dbReference type="PANTHER" id="PTHR47053:SF1">
    <property type="entry name" value="MUREIN DD-ENDOPEPTIDASE MEPH-RELATED"/>
    <property type="match status" value="1"/>
</dbReference>
<comment type="caution">
    <text evidence="7">The sequence shown here is derived from an EMBL/GenBank/DDBJ whole genome shotgun (WGS) entry which is preliminary data.</text>
</comment>
<dbReference type="GO" id="GO:0006508">
    <property type="term" value="P:proteolysis"/>
    <property type="evidence" value="ECO:0007669"/>
    <property type="project" value="UniProtKB-KW"/>
</dbReference>
<comment type="similarity">
    <text evidence="1">Belongs to the peptidase C40 family.</text>
</comment>
<dbReference type="PROSITE" id="PS51935">
    <property type="entry name" value="NLPC_P60"/>
    <property type="match status" value="1"/>
</dbReference>
<sequence>MGLWDTQLAALKRIVDELTSDQGEIAKISQRWRTMATAVTTDTGALNTAVGTVDDAWKGGAADNFVTYMAKYPKSASQLKEALTTSATKIDEAGAALNTARGDVQKIYTDTSTWLAKQSPKTDSAITSITNQVNAAVKRADEPRQRAIDAIDAAIKEINNHVDDKFFTTIPAPGDQDFYPKNKPNLHWLVDPQFKQTGDPTQPTGDKGNGSPNGGNGGNESGAPPNIPPAESQVPPDAKDLTENPDAQKILDYAFEQLGDPYVWGAEGPDSFDCSGLTQKAYEAAGIEIPRVANDQWGAGPRIPDGNVQAGDLIFFDNDGNGTADHVGIVVDPEKKTMVHAPNSTTVVQIADYGGRTALGFTRPGNS</sequence>
<dbReference type="InterPro" id="IPR051202">
    <property type="entry name" value="Peptidase_C40"/>
</dbReference>